<feature type="domain" description="Alpha-L-fucosidase C-terminal" evidence="9">
    <location>
        <begin position="395"/>
        <end position="477"/>
    </location>
</feature>
<dbReference type="GO" id="GO:0016139">
    <property type="term" value="P:glycoside catabolic process"/>
    <property type="evidence" value="ECO:0007669"/>
    <property type="project" value="TreeGrafter"/>
</dbReference>
<evidence type="ECO:0000256" key="1">
    <source>
        <dbReference type="ARBA" id="ARBA00004071"/>
    </source>
</evidence>
<keyword evidence="4 7" id="KW-0732">Signal</keyword>
<dbReference type="Gene3D" id="2.60.40.1180">
    <property type="entry name" value="Golgi alpha-mannosidase II"/>
    <property type="match status" value="1"/>
</dbReference>
<dbReference type="Pfam" id="PF01120">
    <property type="entry name" value="Alpha_L_fucos"/>
    <property type="match status" value="1"/>
</dbReference>
<dbReference type="Proteomes" id="UP000295668">
    <property type="component" value="Unassembled WGS sequence"/>
</dbReference>
<reference evidence="10 11" key="1">
    <citation type="submission" date="2019-02" db="EMBL/GenBank/DDBJ databases">
        <title>Pedobacter sp. nov., a novel speices isolated from soil of pinguins habitat in Antarcitica.</title>
        <authorList>
            <person name="He R.-H."/>
        </authorList>
    </citation>
    <scope>NUCLEOTIDE SEQUENCE [LARGE SCALE GENOMIC DNA]</scope>
    <source>
        <strain evidence="10 11">E01020</strain>
    </source>
</reference>
<dbReference type="PIRSF" id="PIRSF001092">
    <property type="entry name" value="Alpha-L-fucosidase"/>
    <property type="match status" value="1"/>
</dbReference>
<evidence type="ECO:0000259" key="9">
    <source>
        <dbReference type="Pfam" id="PF16757"/>
    </source>
</evidence>
<feature type="signal peptide" evidence="7">
    <location>
        <begin position="1"/>
        <end position="20"/>
    </location>
</feature>
<accession>A0A4V6PJ88</accession>
<evidence type="ECO:0000256" key="4">
    <source>
        <dbReference type="ARBA" id="ARBA00022729"/>
    </source>
</evidence>
<dbReference type="InterPro" id="IPR017853">
    <property type="entry name" value="GH"/>
</dbReference>
<feature type="chain" id="PRO_5020211084" description="alpha-L-fucosidase" evidence="7">
    <location>
        <begin position="21"/>
        <end position="479"/>
    </location>
</feature>
<evidence type="ECO:0000256" key="6">
    <source>
        <dbReference type="ARBA" id="ARBA00023295"/>
    </source>
</evidence>
<dbReference type="SUPFAM" id="SSF51445">
    <property type="entry name" value="(Trans)glycosidases"/>
    <property type="match status" value="1"/>
</dbReference>
<dbReference type="GO" id="GO:0004560">
    <property type="term" value="F:alpha-L-fucosidase activity"/>
    <property type="evidence" value="ECO:0007669"/>
    <property type="project" value="InterPro"/>
</dbReference>
<evidence type="ECO:0000313" key="10">
    <source>
        <dbReference type="EMBL" id="TDG36233.1"/>
    </source>
</evidence>
<dbReference type="GO" id="GO:0005764">
    <property type="term" value="C:lysosome"/>
    <property type="evidence" value="ECO:0007669"/>
    <property type="project" value="TreeGrafter"/>
</dbReference>
<dbReference type="Pfam" id="PF16757">
    <property type="entry name" value="Fucosidase_C"/>
    <property type="match status" value="1"/>
</dbReference>
<dbReference type="RefSeq" id="WP_133262479.1">
    <property type="nucleotide sequence ID" value="NZ_SJCY01000005.1"/>
</dbReference>
<gene>
    <name evidence="10" type="ORF">EZJ43_09525</name>
</gene>
<dbReference type="GO" id="GO:0006004">
    <property type="term" value="P:fucose metabolic process"/>
    <property type="evidence" value="ECO:0007669"/>
    <property type="project" value="InterPro"/>
</dbReference>
<name>A0A4V6PJ88_9SPHI</name>
<comment type="similarity">
    <text evidence="2">Belongs to the glycosyl hydrolase 29 family.</text>
</comment>
<dbReference type="EMBL" id="SJCY01000005">
    <property type="protein sequence ID" value="TDG36233.1"/>
    <property type="molecule type" value="Genomic_DNA"/>
</dbReference>
<dbReference type="AlphaFoldDB" id="A0A4V6PJ88"/>
<dbReference type="SMART" id="SM00812">
    <property type="entry name" value="Alpha_L_fucos"/>
    <property type="match status" value="1"/>
</dbReference>
<dbReference type="PRINTS" id="PR00741">
    <property type="entry name" value="GLHYDRLASE29"/>
</dbReference>
<evidence type="ECO:0000256" key="3">
    <source>
        <dbReference type="ARBA" id="ARBA00012662"/>
    </source>
</evidence>
<evidence type="ECO:0000256" key="7">
    <source>
        <dbReference type="SAM" id="SignalP"/>
    </source>
</evidence>
<keyword evidence="11" id="KW-1185">Reference proteome</keyword>
<dbReference type="EC" id="3.2.1.51" evidence="3"/>
<comment type="caution">
    <text evidence="10">The sequence shown here is derived from an EMBL/GenBank/DDBJ whole genome shotgun (WGS) entry which is preliminary data.</text>
</comment>
<dbReference type="InterPro" id="IPR000933">
    <property type="entry name" value="Glyco_hydro_29"/>
</dbReference>
<feature type="domain" description="Glycoside hydrolase family 29 N-terminal" evidence="8">
    <location>
        <begin position="20"/>
        <end position="375"/>
    </location>
</feature>
<dbReference type="InterPro" id="IPR057739">
    <property type="entry name" value="Glyco_hydro_29_N"/>
</dbReference>
<evidence type="ECO:0000256" key="2">
    <source>
        <dbReference type="ARBA" id="ARBA00007951"/>
    </source>
</evidence>
<dbReference type="InterPro" id="IPR031919">
    <property type="entry name" value="Fucosidase_C"/>
</dbReference>
<dbReference type="InterPro" id="IPR013780">
    <property type="entry name" value="Glyco_hydro_b"/>
</dbReference>
<evidence type="ECO:0000256" key="5">
    <source>
        <dbReference type="ARBA" id="ARBA00022801"/>
    </source>
</evidence>
<dbReference type="PANTHER" id="PTHR10030:SF37">
    <property type="entry name" value="ALPHA-L-FUCOSIDASE-RELATED"/>
    <property type="match status" value="1"/>
</dbReference>
<dbReference type="InterPro" id="IPR016286">
    <property type="entry name" value="FUC_metazoa-typ"/>
</dbReference>
<dbReference type="Gene3D" id="3.20.20.80">
    <property type="entry name" value="Glycosidases"/>
    <property type="match status" value="1"/>
</dbReference>
<organism evidence="10 11">
    <name type="scientific">Pedobacter changchengzhani</name>
    <dbReference type="NCBI Taxonomy" id="2529274"/>
    <lineage>
        <taxon>Bacteria</taxon>
        <taxon>Pseudomonadati</taxon>
        <taxon>Bacteroidota</taxon>
        <taxon>Sphingobacteriia</taxon>
        <taxon>Sphingobacteriales</taxon>
        <taxon>Sphingobacteriaceae</taxon>
        <taxon>Pedobacter</taxon>
    </lineage>
</organism>
<evidence type="ECO:0000259" key="8">
    <source>
        <dbReference type="Pfam" id="PF01120"/>
    </source>
</evidence>
<proteinExistence type="inferred from homology"/>
<evidence type="ECO:0000313" key="11">
    <source>
        <dbReference type="Proteomes" id="UP000295668"/>
    </source>
</evidence>
<sequence length="479" mass="55533">MKSFNLLLLFLCFFGMVCVAQNKSTALYQPNWKSLSKHQTPEWFRDAKFGIYTHWGPNTVADENAPNDEAQWFGMRMYVKSNPVFGYSKETFGDQHQFGYKDFIPMFKGEKFDAKAWAQLFEDAGAKFAGPVAIHHDNFAMWDSKLTKWNSMQMGPHKDIVGELEKEIKARHMYFMTSFHHAYAWQYYDAAFEYDAADTAYAGLYTMPHKPKTPESEPFKKLWLDKIKEVVTKYKPSLIWFDMDFNDNLLDIDRQKMFAFYYNWANKNNIKGVVTQKGDDVHKYTGVLDFERGKEDKITSYPWLTDDSMKGDSWFYQKSDTSWKSPNELINFLSDIVSKNGNLLLNVDPMSDGSFNPRTVSTLKSVGKWLKANGESIYNTRPWVTYGEGTENGIGSVRYTRSKDNKTIYAIVLNGSNNDRHIVDLKSITKEKYKIKSIEVINSNTQANWKWANGHPQLKMPEQNLQPEIKAVAFKIKLN</sequence>
<dbReference type="PANTHER" id="PTHR10030">
    <property type="entry name" value="ALPHA-L-FUCOSIDASE"/>
    <property type="match status" value="1"/>
</dbReference>
<protein>
    <recommendedName>
        <fullName evidence="3">alpha-L-fucosidase</fullName>
        <ecNumber evidence="3">3.2.1.51</ecNumber>
    </recommendedName>
</protein>
<comment type="function">
    <text evidence="1">Alpha-L-fucosidase is responsible for hydrolyzing the alpha-1,6-linked fucose joined to the reducing-end N-acetylglucosamine of the carbohydrate moieties of glycoproteins.</text>
</comment>
<keyword evidence="6" id="KW-0326">Glycosidase</keyword>
<keyword evidence="5" id="KW-0378">Hydrolase</keyword>
<dbReference type="OrthoDB" id="107551at2"/>